<name>A0ABR1G5I4_AURAN</name>
<comment type="caution">
    <text evidence="1">The sequence shown here is derived from an EMBL/GenBank/DDBJ whole genome shotgun (WGS) entry which is preliminary data.</text>
</comment>
<keyword evidence="2" id="KW-1185">Reference proteome</keyword>
<protein>
    <submittedName>
        <fullName evidence="1">Uncharacterized protein</fullName>
    </submittedName>
</protein>
<dbReference type="EMBL" id="JBBJCI010000118">
    <property type="protein sequence ID" value="KAK7248257.1"/>
    <property type="molecule type" value="Genomic_DNA"/>
</dbReference>
<organism evidence="1 2">
    <name type="scientific">Aureococcus anophagefferens</name>
    <name type="common">Harmful bloom alga</name>
    <dbReference type="NCBI Taxonomy" id="44056"/>
    <lineage>
        <taxon>Eukaryota</taxon>
        <taxon>Sar</taxon>
        <taxon>Stramenopiles</taxon>
        <taxon>Ochrophyta</taxon>
        <taxon>Pelagophyceae</taxon>
        <taxon>Pelagomonadales</taxon>
        <taxon>Pelagomonadaceae</taxon>
        <taxon>Aureococcus</taxon>
    </lineage>
</organism>
<reference evidence="1 2" key="1">
    <citation type="submission" date="2024-03" db="EMBL/GenBank/DDBJ databases">
        <title>Aureococcus anophagefferens CCMP1851 and Kratosvirus quantuckense: Draft genome of a second virus-susceptible host strain in the model system.</title>
        <authorList>
            <person name="Chase E."/>
            <person name="Truchon A.R."/>
            <person name="Schepens W."/>
            <person name="Wilhelm S.W."/>
        </authorList>
    </citation>
    <scope>NUCLEOTIDE SEQUENCE [LARGE SCALE GENOMIC DNA]</scope>
    <source>
        <strain evidence="1 2">CCMP1851</strain>
    </source>
</reference>
<proteinExistence type="predicted"/>
<accession>A0ABR1G5I4</accession>
<sequence>MHKILGLLMTGSSEAFSLHYKKTQALVKTKGGAHPNAEPTVVDWASADVEVLSSATDYCEGEECDVDELINIKSAFEGRLDFMDKVVHNYADVPLVDAAASGGDVSGATAEDRALARYVNNMRKAGLSVRRKIEKLDAILDEQL</sequence>
<evidence type="ECO:0000313" key="1">
    <source>
        <dbReference type="EMBL" id="KAK7248257.1"/>
    </source>
</evidence>
<dbReference type="Proteomes" id="UP001363151">
    <property type="component" value="Unassembled WGS sequence"/>
</dbReference>
<evidence type="ECO:0000313" key="2">
    <source>
        <dbReference type="Proteomes" id="UP001363151"/>
    </source>
</evidence>
<gene>
    <name evidence="1" type="ORF">SO694_00129044</name>
</gene>